<organism evidence="7 8">
    <name type="scientific">Orchesella cincta</name>
    <name type="common">Springtail</name>
    <name type="synonym">Podura cincta</name>
    <dbReference type="NCBI Taxonomy" id="48709"/>
    <lineage>
        <taxon>Eukaryota</taxon>
        <taxon>Metazoa</taxon>
        <taxon>Ecdysozoa</taxon>
        <taxon>Arthropoda</taxon>
        <taxon>Hexapoda</taxon>
        <taxon>Collembola</taxon>
        <taxon>Entomobryomorpha</taxon>
        <taxon>Entomobryoidea</taxon>
        <taxon>Orchesellidae</taxon>
        <taxon>Orchesellinae</taxon>
        <taxon>Orchesella</taxon>
    </lineage>
</organism>
<dbReference type="OMA" id="VHQLNNA"/>
<dbReference type="GO" id="GO:0015031">
    <property type="term" value="P:protein transport"/>
    <property type="evidence" value="ECO:0007669"/>
    <property type="project" value="UniProtKB-KW"/>
</dbReference>
<dbReference type="Pfam" id="PF00995">
    <property type="entry name" value="Sec1"/>
    <property type="match status" value="1"/>
</dbReference>
<keyword evidence="4" id="KW-0653">Protein transport</keyword>
<dbReference type="STRING" id="48709.A0A1D2MTC5"/>
<name>A0A1D2MTC5_ORCCI</name>
<dbReference type="InterPro" id="IPR027482">
    <property type="entry name" value="Sec1-like_dom2"/>
</dbReference>
<dbReference type="InterPro" id="IPR001619">
    <property type="entry name" value="Sec1-like"/>
</dbReference>
<accession>A0A1D2MTC5</accession>
<keyword evidence="5" id="KW-0472">Membrane</keyword>
<dbReference type="FunFam" id="3.90.830.10:FF:000002">
    <property type="entry name" value="Vacuolar protein sorting-associated protein 45"/>
    <property type="match status" value="1"/>
</dbReference>
<dbReference type="Gene3D" id="3.90.830.10">
    <property type="entry name" value="Syntaxin Binding Protein 1, Chain A, domain 2"/>
    <property type="match status" value="1"/>
</dbReference>
<evidence type="ECO:0000313" key="8">
    <source>
        <dbReference type="Proteomes" id="UP000094527"/>
    </source>
</evidence>
<dbReference type="SUPFAM" id="SSF56815">
    <property type="entry name" value="Sec1/munc18-like (SM) proteins"/>
    <property type="match status" value="1"/>
</dbReference>
<sequence>MIKTHSLVHNNIADFFRPLIVVVTGLHFQSWCLKKAHYLVYYKVPKRIRQYVDKMIQNSGPGMKILLMDLKTTAVVSSVYAQSEIMQKEVYLCDRLDNFKNRDPLRHLKCLTFLRPTDENIHLLCTELRMPLYGQYFLHWTNIISKADVKRLAEADEHEVVREINEFFADYIPINPHSFITNIPHGPIFSEVDLMDDKTAHSIGMALMSFLLSVKKFPLIRYTDWSLPCQKLADKVQNLMNKESNLFDFPQRQGKPVLLILDRRDDCVTPLLNQWTYQAMVHELLTIKNHRVNLANAPDIPKDFREVVLSPEHDTFFAENLYADFGTVGQSLRQLVEKFQEKAKSHQKVESIEDMKNFIEHYPHFKQMSGTVSKHVAVVGELARLNEQHNLLEVSELEQEISCHSNHSQNLPRLKQIVANPKVRDIDALRLVLLYALRYETHSNNDIMGLVTKLKGRGTSEENIALVRSFLKFGGAKKRKSDLFGSDPVAVTRRFIKGLQGVENIYTQHNPWIKGIIEDLMKGKLKESQFPYFNYTGQRGQTATMDPNYRPPEVIVFILGGITYEEALAIHNINRTENRLCVVMGGTAMHNMASFLEEVKSTFSRKQGDFDGV</sequence>
<keyword evidence="3" id="KW-0813">Transport</keyword>
<comment type="caution">
    <text evidence="7">The sequence shown here is derived from an EMBL/GenBank/DDBJ whole genome shotgun (WGS) entry which is preliminary data.</text>
</comment>
<comment type="subcellular location">
    <subcellularLocation>
        <location evidence="1">Endomembrane system</location>
        <topology evidence="1">Peripheral membrane protein</topology>
    </subcellularLocation>
</comment>
<dbReference type="PANTHER" id="PTHR11679">
    <property type="entry name" value="VESICLE PROTEIN SORTING-ASSOCIATED"/>
    <property type="match status" value="1"/>
</dbReference>
<dbReference type="InterPro" id="IPR043127">
    <property type="entry name" value="Sec-1-like_dom3a"/>
</dbReference>
<reference evidence="7 8" key="1">
    <citation type="journal article" date="2016" name="Genome Biol. Evol.">
        <title>Gene Family Evolution Reflects Adaptation to Soil Environmental Stressors in the Genome of the Collembolan Orchesella cincta.</title>
        <authorList>
            <person name="Faddeeva-Vakhrusheva A."/>
            <person name="Derks M.F."/>
            <person name="Anvar S.Y."/>
            <person name="Agamennone V."/>
            <person name="Suring W."/>
            <person name="Smit S."/>
            <person name="van Straalen N.M."/>
            <person name="Roelofs D."/>
        </authorList>
    </citation>
    <scope>NUCLEOTIDE SEQUENCE [LARGE SCALE GENOMIC DNA]</scope>
    <source>
        <tissue evidence="7">Mixed pool</tissue>
    </source>
</reference>
<evidence type="ECO:0000256" key="6">
    <source>
        <dbReference type="ARBA" id="ARBA00073001"/>
    </source>
</evidence>
<dbReference type="Gene3D" id="3.40.50.1910">
    <property type="match status" value="1"/>
</dbReference>
<dbReference type="InterPro" id="IPR043154">
    <property type="entry name" value="Sec-1-like_dom1"/>
</dbReference>
<dbReference type="EMBL" id="LJIJ01000603">
    <property type="protein sequence ID" value="ODM95945.1"/>
    <property type="molecule type" value="Genomic_DNA"/>
</dbReference>
<dbReference type="OrthoDB" id="10266265at2759"/>
<dbReference type="Gene3D" id="3.40.50.2060">
    <property type="match status" value="1"/>
</dbReference>
<keyword evidence="8" id="KW-1185">Reference proteome</keyword>
<dbReference type="GO" id="GO:0016192">
    <property type="term" value="P:vesicle-mediated transport"/>
    <property type="evidence" value="ECO:0007669"/>
    <property type="project" value="InterPro"/>
</dbReference>
<evidence type="ECO:0000256" key="3">
    <source>
        <dbReference type="ARBA" id="ARBA00022448"/>
    </source>
</evidence>
<dbReference type="AlphaFoldDB" id="A0A1D2MTC5"/>
<evidence type="ECO:0000256" key="2">
    <source>
        <dbReference type="ARBA" id="ARBA00009884"/>
    </source>
</evidence>
<dbReference type="Gene3D" id="1.25.40.60">
    <property type="match status" value="1"/>
</dbReference>
<evidence type="ECO:0000313" key="7">
    <source>
        <dbReference type="EMBL" id="ODM95945.1"/>
    </source>
</evidence>
<dbReference type="InterPro" id="IPR036045">
    <property type="entry name" value="Sec1-like_sf"/>
</dbReference>
<evidence type="ECO:0000256" key="1">
    <source>
        <dbReference type="ARBA" id="ARBA00004184"/>
    </source>
</evidence>
<dbReference type="GO" id="GO:0012505">
    <property type="term" value="C:endomembrane system"/>
    <property type="evidence" value="ECO:0007669"/>
    <property type="project" value="UniProtKB-SubCell"/>
</dbReference>
<dbReference type="PIRSF" id="PIRSF005715">
    <property type="entry name" value="VPS45_Sec1"/>
    <property type="match status" value="1"/>
</dbReference>
<evidence type="ECO:0000256" key="5">
    <source>
        <dbReference type="ARBA" id="ARBA00023136"/>
    </source>
</evidence>
<proteinExistence type="inferred from homology"/>
<protein>
    <recommendedName>
        <fullName evidence="6">Vacuolar protein sorting-associated protein 45</fullName>
    </recommendedName>
</protein>
<evidence type="ECO:0000256" key="4">
    <source>
        <dbReference type="ARBA" id="ARBA00022927"/>
    </source>
</evidence>
<comment type="similarity">
    <text evidence="2">Belongs to the STXBP/unc-18/SEC1 family.</text>
</comment>
<gene>
    <name evidence="7" type="ORF">Ocin01_10734</name>
</gene>
<dbReference type="GO" id="GO:0031410">
    <property type="term" value="C:cytoplasmic vesicle"/>
    <property type="evidence" value="ECO:0007669"/>
    <property type="project" value="UniProtKB-ARBA"/>
</dbReference>
<dbReference type="Proteomes" id="UP000094527">
    <property type="component" value="Unassembled WGS sequence"/>
</dbReference>